<dbReference type="GO" id="GO:0000976">
    <property type="term" value="F:transcription cis-regulatory region binding"/>
    <property type="evidence" value="ECO:0007669"/>
    <property type="project" value="TreeGrafter"/>
</dbReference>
<feature type="domain" description="Response regulatory" evidence="4">
    <location>
        <begin position="4"/>
        <end position="117"/>
    </location>
</feature>
<dbReference type="CDD" id="cd17624">
    <property type="entry name" value="REC_OmpR_PmrA-like"/>
    <property type="match status" value="1"/>
</dbReference>
<dbReference type="PANTHER" id="PTHR48111:SF50">
    <property type="entry name" value="KDP OPERON TRANSCRIPTIONAL REGULATORY PROTEIN KDPE"/>
    <property type="match status" value="1"/>
</dbReference>
<dbReference type="SMART" id="SM00862">
    <property type="entry name" value="Trans_reg_C"/>
    <property type="match status" value="1"/>
</dbReference>
<evidence type="ECO:0000259" key="5">
    <source>
        <dbReference type="PROSITE" id="PS51755"/>
    </source>
</evidence>
<reference evidence="6" key="1">
    <citation type="submission" date="2020-10" db="EMBL/GenBank/DDBJ databases">
        <authorList>
            <person name="Gilroy R."/>
        </authorList>
    </citation>
    <scope>NUCLEOTIDE SEQUENCE</scope>
    <source>
        <strain evidence="6">ChiGjej1B1-2707</strain>
    </source>
</reference>
<keyword evidence="2" id="KW-0597">Phosphoprotein</keyword>
<sequence>MADEILVVEDDDTIRRLLKISLRTEGYRVSEARTGAAALLLVEANAPALVLLDLGLPDCDGMDVLARVREEGSTPVIVVTARNLDDQKVRALDAGADDYVVKPFSMAELFARIRVALRHHAEARQGTATPQVFAVDGLEIDCDTRTVTLDGEQIHLTPYEYRLLVVMVENRGKALTHRFIQSEVWGYPAADGYKTLRVIMASLRRKLGDKPATPRFVATEVGVGYRFIGE</sequence>
<accession>A0A9D0ZZN9</accession>
<protein>
    <submittedName>
        <fullName evidence="6">Response regulator transcription factor</fullName>
    </submittedName>
</protein>
<dbReference type="Pfam" id="PF00072">
    <property type="entry name" value="Response_reg"/>
    <property type="match status" value="1"/>
</dbReference>
<evidence type="ECO:0000313" key="7">
    <source>
        <dbReference type="Proteomes" id="UP000824261"/>
    </source>
</evidence>
<dbReference type="InterPro" id="IPR001867">
    <property type="entry name" value="OmpR/PhoB-type_DNA-bd"/>
</dbReference>
<dbReference type="PANTHER" id="PTHR48111">
    <property type="entry name" value="REGULATOR OF RPOS"/>
    <property type="match status" value="1"/>
</dbReference>
<dbReference type="PROSITE" id="PS51755">
    <property type="entry name" value="OMPR_PHOB"/>
    <property type="match status" value="1"/>
</dbReference>
<dbReference type="Proteomes" id="UP000824261">
    <property type="component" value="Unassembled WGS sequence"/>
</dbReference>
<feature type="modified residue" description="4-aspartylphosphate" evidence="2">
    <location>
        <position position="53"/>
    </location>
</feature>
<dbReference type="AlphaFoldDB" id="A0A9D0ZZN9"/>
<evidence type="ECO:0000259" key="4">
    <source>
        <dbReference type="PROSITE" id="PS50110"/>
    </source>
</evidence>
<dbReference type="EMBL" id="DVGB01000030">
    <property type="protein sequence ID" value="HIR01109.1"/>
    <property type="molecule type" value="Genomic_DNA"/>
</dbReference>
<dbReference type="Gene3D" id="3.40.50.2300">
    <property type="match status" value="1"/>
</dbReference>
<dbReference type="SMART" id="SM00448">
    <property type="entry name" value="REC"/>
    <property type="match status" value="1"/>
</dbReference>
<dbReference type="InterPro" id="IPR039420">
    <property type="entry name" value="WalR-like"/>
</dbReference>
<dbReference type="PROSITE" id="PS50110">
    <property type="entry name" value="RESPONSE_REGULATORY"/>
    <property type="match status" value="1"/>
</dbReference>
<dbReference type="InterPro" id="IPR001789">
    <property type="entry name" value="Sig_transdc_resp-reg_receiver"/>
</dbReference>
<dbReference type="GO" id="GO:0032993">
    <property type="term" value="C:protein-DNA complex"/>
    <property type="evidence" value="ECO:0007669"/>
    <property type="project" value="TreeGrafter"/>
</dbReference>
<organism evidence="6 7">
    <name type="scientific">Candidatus Aveggerthella stercoripullorum</name>
    <dbReference type="NCBI Taxonomy" id="2840688"/>
    <lineage>
        <taxon>Bacteria</taxon>
        <taxon>Bacillati</taxon>
        <taxon>Actinomycetota</taxon>
        <taxon>Coriobacteriia</taxon>
        <taxon>Eggerthellales</taxon>
        <taxon>Eggerthellaceae</taxon>
        <taxon>Eggerthellaceae incertae sedis</taxon>
        <taxon>Candidatus Aveggerthella</taxon>
    </lineage>
</organism>
<dbReference type="GO" id="GO:0000156">
    <property type="term" value="F:phosphorelay response regulator activity"/>
    <property type="evidence" value="ECO:0007669"/>
    <property type="project" value="TreeGrafter"/>
</dbReference>
<keyword evidence="1 3" id="KW-0238">DNA-binding</keyword>
<dbReference type="Pfam" id="PF00486">
    <property type="entry name" value="Trans_reg_C"/>
    <property type="match status" value="1"/>
</dbReference>
<dbReference type="CDD" id="cd00383">
    <property type="entry name" value="trans_reg_C"/>
    <property type="match status" value="1"/>
</dbReference>
<dbReference type="SUPFAM" id="SSF52172">
    <property type="entry name" value="CheY-like"/>
    <property type="match status" value="1"/>
</dbReference>
<dbReference type="Gene3D" id="1.10.10.10">
    <property type="entry name" value="Winged helix-like DNA-binding domain superfamily/Winged helix DNA-binding domain"/>
    <property type="match status" value="1"/>
</dbReference>
<evidence type="ECO:0000256" key="1">
    <source>
        <dbReference type="ARBA" id="ARBA00023125"/>
    </source>
</evidence>
<dbReference type="GO" id="GO:0005829">
    <property type="term" value="C:cytosol"/>
    <property type="evidence" value="ECO:0007669"/>
    <property type="project" value="TreeGrafter"/>
</dbReference>
<feature type="domain" description="OmpR/PhoB-type" evidence="5">
    <location>
        <begin position="130"/>
        <end position="229"/>
    </location>
</feature>
<dbReference type="Gene3D" id="6.10.250.690">
    <property type="match status" value="1"/>
</dbReference>
<feature type="DNA-binding region" description="OmpR/PhoB-type" evidence="3">
    <location>
        <begin position="130"/>
        <end position="229"/>
    </location>
</feature>
<reference evidence="6" key="2">
    <citation type="journal article" date="2021" name="PeerJ">
        <title>Extensive microbial diversity within the chicken gut microbiome revealed by metagenomics and culture.</title>
        <authorList>
            <person name="Gilroy R."/>
            <person name="Ravi A."/>
            <person name="Getino M."/>
            <person name="Pursley I."/>
            <person name="Horton D.L."/>
            <person name="Alikhan N.F."/>
            <person name="Baker D."/>
            <person name="Gharbi K."/>
            <person name="Hall N."/>
            <person name="Watson M."/>
            <person name="Adriaenssens E.M."/>
            <person name="Foster-Nyarko E."/>
            <person name="Jarju S."/>
            <person name="Secka A."/>
            <person name="Antonio M."/>
            <person name="Oren A."/>
            <person name="Chaudhuri R.R."/>
            <person name="La Ragione R."/>
            <person name="Hildebrand F."/>
            <person name="Pallen M.J."/>
        </authorList>
    </citation>
    <scope>NUCLEOTIDE SEQUENCE</scope>
    <source>
        <strain evidence="6">ChiGjej1B1-2707</strain>
    </source>
</reference>
<evidence type="ECO:0000313" key="6">
    <source>
        <dbReference type="EMBL" id="HIR01109.1"/>
    </source>
</evidence>
<evidence type="ECO:0000256" key="3">
    <source>
        <dbReference type="PROSITE-ProRule" id="PRU01091"/>
    </source>
</evidence>
<dbReference type="InterPro" id="IPR036388">
    <property type="entry name" value="WH-like_DNA-bd_sf"/>
</dbReference>
<gene>
    <name evidence="6" type="ORF">IAA69_02425</name>
</gene>
<name>A0A9D0ZZN9_9ACTN</name>
<dbReference type="InterPro" id="IPR011006">
    <property type="entry name" value="CheY-like_superfamily"/>
</dbReference>
<comment type="caution">
    <text evidence="6">The sequence shown here is derived from an EMBL/GenBank/DDBJ whole genome shotgun (WGS) entry which is preliminary data.</text>
</comment>
<proteinExistence type="predicted"/>
<dbReference type="GO" id="GO:0006355">
    <property type="term" value="P:regulation of DNA-templated transcription"/>
    <property type="evidence" value="ECO:0007669"/>
    <property type="project" value="InterPro"/>
</dbReference>
<evidence type="ECO:0000256" key="2">
    <source>
        <dbReference type="PROSITE-ProRule" id="PRU00169"/>
    </source>
</evidence>